<dbReference type="InterPro" id="IPR010982">
    <property type="entry name" value="Lambda_DNA-bd_dom_sf"/>
</dbReference>
<proteinExistence type="predicted"/>
<evidence type="ECO:0000313" key="3">
    <source>
        <dbReference type="Proteomes" id="UP001589828"/>
    </source>
</evidence>
<evidence type="ECO:0000259" key="1">
    <source>
        <dbReference type="PROSITE" id="PS50943"/>
    </source>
</evidence>
<dbReference type="Gene3D" id="1.10.260.40">
    <property type="entry name" value="lambda repressor-like DNA-binding domains"/>
    <property type="match status" value="1"/>
</dbReference>
<comment type="caution">
    <text evidence="2">The sequence shown here is derived from an EMBL/GenBank/DDBJ whole genome shotgun (WGS) entry which is preliminary data.</text>
</comment>
<name>A0ABV6L5D6_9SPHI</name>
<dbReference type="SUPFAM" id="SSF47413">
    <property type="entry name" value="lambda repressor-like DNA-binding domains"/>
    <property type="match status" value="1"/>
</dbReference>
<accession>A0ABV6L5D6</accession>
<sequence length="87" mass="10329">MCARKTGNDDDEELKAFYEKVGRRLKHFRKLKNFSDYDKFAYAHDLNRSQYGAYETGRNLNLKTLHLLLKLLEIDETTFFGDGFRET</sequence>
<reference evidence="2 3" key="1">
    <citation type="submission" date="2024-09" db="EMBL/GenBank/DDBJ databases">
        <authorList>
            <person name="Sun Q."/>
            <person name="Mori K."/>
        </authorList>
    </citation>
    <scope>NUCLEOTIDE SEQUENCE [LARGE SCALE GENOMIC DNA]</scope>
    <source>
        <strain evidence="2 3">NCAIM B.02415</strain>
    </source>
</reference>
<dbReference type="RefSeq" id="WP_377022490.1">
    <property type="nucleotide sequence ID" value="NZ_JBHLTS010000021.1"/>
</dbReference>
<evidence type="ECO:0000313" key="2">
    <source>
        <dbReference type="EMBL" id="MFC0514646.1"/>
    </source>
</evidence>
<feature type="domain" description="HTH cro/C1-type" evidence="1">
    <location>
        <begin position="45"/>
        <end position="79"/>
    </location>
</feature>
<protein>
    <submittedName>
        <fullName evidence="2">XRE family transcriptional regulator</fullName>
    </submittedName>
</protein>
<dbReference type="EMBL" id="JBHLTS010000021">
    <property type="protein sequence ID" value="MFC0514646.1"/>
    <property type="molecule type" value="Genomic_DNA"/>
</dbReference>
<gene>
    <name evidence="2" type="ORF">ACFFGT_10555</name>
</gene>
<dbReference type="PROSITE" id="PS50943">
    <property type="entry name" value="HTH_CROC1"/>
    <property type="match status" value="1"/>
</dbReference>
<dbReference type="Proteomes" id="UP001589828">
    <property type="component" value="Unassembled WGS sequence"/>
</dbReference>
<organism evidence="2 3">
    <name type="scientific">Mucilaginibacter angelicae</name>
    <dbReference type="NCBI Taxonomy" id="869718"/>
    <lineage>
        <taxon>Bacteria</taxon>
        <taxon>Pseudomonadati</taxon>
        <taxon>Bacteroidota</taxon>
        <taxon>Sphingobacteriia</taxon>
        <taxon>Sphingobacteriales</taxon>
        <taxon>Sphingobacteriaceae</taxon>
        <taxon>Mucilaginibacter</taxon>
    </lineage>
</organism>
<dbReference type="InterPro" id="IPR001387">
    <property type="entry name" value="Cro/C1-type_HTH"/>
</dbReference>
<keyword evidence="3" id="KW-1185">Reference proteome</keyword>